<feature type="non-terminal residue" evidence="2">
    <location>
        <position position="1"/>
    </location>
</feature>
<dbReference type="Pfam" id="PF22936">
    <property type="entry name" value="Pol_BBD"/>
    <property type="match status" value="1"/>
</dbReference>
<evidence type="ECO:0000259" key="1">
    <source>
        <dbReference type="Pfam" id="PF22936"/>
    </source>
</evidence>
<dbReference type="AlphaFoldDB" id="A0A371F9E4"/>
<proteinExistence type="predicted"/>
<dbReference type="OrthoDB" id="1932348at2759"/>
<dbReference type="InterPro" id="IPR054722">
    <property type="entry name" value="PolX-like_BBD"/>
</dbReference>
<dbReference type="Proteomes" id="UP000257109">
    <property type="component" value="Unassembled WGS sequence"/>
</dbReference>
<dbReference type="EMBL" id="QJKJ01010018">
    <property type="protein sequence ID" value="RDX74905.1"/>
    <property type="molecule type" value="Genomic_DNA"/>
</dbReference>
<evidence type="ECO:0000313" key="3">
    <source>
        <dbReference type="Proteomes" id="UP000257109"/>
    </source>
</evidence>
<sequence length="183" mass="21268">MADIASEDENDEEVKFNNFKYLQIVYQELLSNSSTLYLGYKELKRKFSKLSKDFKSLKKENIILNKENEINTYEVTELQKEVINLRKSLAKLVNGTQNLNKKFGRRSYDYREHLKGSFKPLRTNPEGPNKIWVPKAMIIPVVEVGRKPLSWYLDIGCSCHMTGEKNVFQDLRPKKGGWVTATT</sequence>
<organism evidence="2 3">
    <name type="scientific">Mucuna pruriens</name>
    <name type="common">Velvet bean</name>
    <name type="synonym">Dolichos pruriens</name>
    <dbReference type="NCBI Taxonomy" id="157652"/>
    <lineage>
        <taxon>Eukaryota</taxon>
        <taxon>Viridiplantae</taxon>
        <taxon>Streptophyta</taxon>
        <taxon>Embryophyta</taxon>
        <taxon>Tracheophyta</taxon>
        <taxon>Spermatophyta</taxon>
        <taxon>Magnoliopsida</taxon>
        <taxon>eudicotyledons</taxon>
        <taxon>Gunneridae</taxon>
        <taxon>Pentapetalae</taxon>
        <taxon>rosids</taxon>
        <taxon>fabids</taxon>
        <taxon>Fabales</taxon>
        <taxon>Fabaceae</taxon>
        <taxon>Papilionoideae</taxon>
        <taxon>50 kb inversion clade</taxon>
        <taxon>NPAAA clade</taxon>
        <taxon>indigoferoid/millettioid clade</taxon>
        <taxon>Phaseoleae</taxon>
        <taxon>Mucuna</taxon>
    </lineage>
</organism>
<keyword evidence="3" id="KW-1185">Reference proteome</keyword>
<accession>A0A371F9E4</accession>
<evidence type="ECO:0000313" key="2">
    <source>
        <dbReference type="EMBL" id="RDX74905.1"/>
    </source>
</evidence>
<reference evidence="2" key="1">
    <citation type="submission" date="2018-05" db="EMBL/GenBank/DDBJ databases">
        <title>Draft genome of Mucuna pruriens seed.</title>
        <authorList>
            <person name="Nnadi N.E."/>
            <person name="Vos R."/>
            <person name="Hasami M.H."/>
            <person name="Devisetty U.K."/>
            <person name="Aguiy J.C."/>
        </authorList>
    </citation>
    <scope>NUCLEOTIDE SEQUENCE [LARGE SCALE GENOMIC DNA]</scope>
    <source>
        <strain evidence="2">JCA_2017</strain>
    </source>
</reference>
<comment type="caution">
    <text evidence="2">The sequence shown here is derived from an EMBL/GenBank/DDBJ whole genome shotgun (WGS) entry which is preliminary data.</text>
</comment>
<gene>
    <name evidence="2" type="ORF">CR513_45285</name>
</gene>
<protein>
    <recommendedName>
        <fullName evidence="1">Retrovirus-related Pol polyprotein from transposon TNT 1-94-like beta-barrel domain-containing protein</fullName>
    </recommendedName>
</protein>
<name>A0A371F9E4_MUCPR</name>
<feature type="domain" description="Retrovirus-related Pol polyprotein from transposon TNT 1-94-like beta-barrel" evidence="1">
    <location>
        <begin position="151"/>
        <end position="179"/>
    </location>
</feature>